<keyword evidence="4" id="KW-1185">Reference proteome</keyword>
<dbReference type="InParanoid" id="A0A7C8MTV7"/>
<sequence>MSPLPPARDGAQPRFLLPQYLPRLRNPIPMSDSPGIHKPRALVGADTVPQGYGNAPFGPDSGTVAGIVLGSVAGFLLLLAFIYWCINIGQGPRMLEEGSVGGGTASVVSWRTRPRGPPRRHHRRSRHSPRHEKIEIRRERTVPVHVEREDQIIVEEFQQRSRSRSRSRSRPRERSLSRGPPPPRSVLSDDDMIVVEEDRTPPRRRRDTFDKKTNSLYATIRQTFTVWVIPFSLWQANVKLVCLLDLELLPVRENNQPLLPQTESAHESSNSNSATSSRKHYFIRGQQDHYQLNDVLKFIAPLGASTLYYLWQVFAAFLSIIGAALLWPVTSFYERSRTDKENVRKSY</sequence>
<name>A0A7C8MTV7_9PEZI</name>
<dbReference type="PANTHER" id="PTHR35393">
    <property type="entry name" value="CHROMOSOME 1, WHOLE GENOME SHOTGUN SEQUENCE"/>
    <property type="match status" value="1"/>
</dbReference>
<dbReference type="AlphaFoldDB" id="A0A7C8MTV7"/>
<comment type="caution">
    <text evidence="3">The sequence shown here is derived from an EMBL/GenBank/DDBJ whole genome shotgun (WGS) entry which is preliminary data.</text>
</comment>
<keyword evidence="2" id="KW-0472">Membrane</keyword>
<feature type="region of interest" description="Disordered" evidence="1">
    <location>
        <begin position="157"/>
        <end position="208"/>
    </location>
</feature>
<keyword evidence="2" id="KW-1133">Transmembrane helix</keyword>
<evidence type="ECO:0000313" key="4">
    <source>
        <dbReference type="Proteomes" id="UP000481858"/>
    </source>
</evidence>
<evidence type="ECO:0000256" key="2">
    <source>
        <dbReference type="SAM" id="Phobius"/>
    </source>
</evidence>
<feature type="transmembrane region" description="Helical" evidence="2">
    <location>
        <begin position="64"/>
        <end position="86"/>
    </location>
</feature>
<accession>A0A7C8MTV7</accession>
<reference evidence="3 4" key="1">
    <citation type="submission" date="2019-12" db="EMBL/GenBank/DDBJ databases">
        <title>Draft genome sequence of the ascomycete Xylaria multiplex DSM 110363.</title>
        <authorList>
            <person name="Buettner E."/>
            <person name="Kellner H."/>
        </authorList>
    </citation>
    <scope>NUCLEOTIDE SEQUENCE [LARGE SCALE GENOMIC DNA]</scope>
    <source>
        <strain evidence="3 4">DSM 110363</strain>
    </source>
</reference>
<feature type="compositionally biased region" description="Basic residues" evidence="1">
    <location>
        <begin position="112"/>
        <end position="130"/>
    </location>
</feature>
<proteinExistence type="predicted"/>
<organism evidence="3 4">
    <name type="scientific">Xylaria multiplex</name>
    <dbReference type="NCBI Taxonomy" id="323545"/>
    <lineage>
        <taxon>Eukaryota</taxon>
        <taxon>Fungi</taxon>
        <taxon>Dikarya</taxon>
        <taxon>Ascomycota</taxon>
        <taxon>Pezizomycotina</taxon>
        <taxon>Sordariomycetes</taxon>
        <taxon>Xylariomycetidae</taxon>
        <taxon>Xylariales</taxon>
        <taxon>Xylariaceae</taxon>
        <taxon>Xylaria</taxon>
    </lineage>
</organism>
<protein>
    <submittedName>
        <fullName evidence="3">Uncharacterized protein</fullName>
    </submittedName>
</protein>
<evidence type="ECO:0000313" key="3">
    <source>
        <dbReference type="EMBL" id="KAF2967895.1"/>
    </source>
</evidence>
<dbReference type="OrthoDB" id="5423884at2759"/>
<keyword evidence="2" id="KW-0812">Transmembrane</keyword>
<dbReference type="PANTHER" id="PTHR35393:SF1">
    <property type="entry name" value="SNOAL-LIKE DOMAIN-CONTAINING PROTEIN"/>
    <property type="match status" value="1"/>
</dbReference>
<evidence type="ECO:0000256" key="1">
    <source>
        <dbReference type="SAM" id="MobiDB-lite"/>
    </source>
</evidence>
<dbReference type="Proteomes" id="UP000481858">
    <property type="component" value="Unassembled WGS sequence"/>
</dbReference>
<feature type="transmembrane region" description="Helical" evidence="2">
    <location>
        <begin position="307"/>
        <end position="327"/>
    </location>
</feature>
<dbReference type="EMBL" id="WUBL01000060">
    <property type="protein sequence ID" value="KAF2967895.1"/>
    <property type="molecule type" value="Genomic_DNA"/>
</dbReference>
<gene>
    <name evidence="3" type="ORF">GQX73_g5721</name>
</gene>
<feature type="region of interest" description="Disordered" evidence="1">
    <location>
        <begin position="98"/>
        <end position="139"/>
    </location>
</feature>
<feature type="compositionally biased region" description="Basic and acidic residues" evidence="1">
    <location>
        <begin position="196"/>
        <end position="208"/>
    </location>
</feature>